<evidence type="ECO:0000256" key="1">
    <source>
        <dbReference type="ARBA" id="ARBA00004162"/>
    </source>
</evidence>
<keyword evidence="6 9" id="KW-1133">Transmembrane helix</keyword>
<dbReference type="HAMAP" id="MF_00236">
    <property type="entry name" value="TatA_E"/>
    <property type="match status" value="1"/>
</dbReference>
<dbReference type="PANTHER" id="PTHR42982">
    <property type="entry name" value="SEC-INDEPENDENT PROTEIN TRANSLOCASE PROTEIN TATA"/>
    <property type="match status" value="1"/>
</dbReference>
<gene>
    <name evidence="9" type="primary">tatA</name>
    <name evidence="10" type="ORF">A3B49_03850</name>
</gene>
<comment type="subunit">
    <text evidence="9">Forms a complex with TatC.</text>
</comment>
<proteinExistence type="inferred from homology"/>
<dbReference type="Gene3D" id="1.20.5.3310">
    <property type="match status" value="1"/>
</dbReference>
<protein>
    <recommendedName>
        <fullName evidence="9">Sec-independent protein translocase protein TatA</fullName>
    </recommendedName>
</protein>
<comment type="function">
    <text evidence="9">Part of the twin-arginine translocation (Tat) system that transports large folded proteins containing a characteristic twin-arginine motif in their signal peptide across membranes. TatA could form the protein-conducting channel of the Tat system.</text>
</comment>
<comment type="caution">
    <text evidence="10">The sequence shown here is derived from an EMBL/GenBank/DDBJ whole genome shotgun (WGS) entry which is preliminary data.</text>
</comment>
<evidence type="ECO:0000313" key="10">
    <source>
        <dbReference type="EMBL" id="OGE65505.1"/>
    </source>
</evidence>
<evidence type="ECO:0000256" key="4">
    <source>
        <dbReference type="ARBA" id="ARBA00022692"/>
    </source>
</evidence>
<dbReference type="Proteomes" id="UP000178017">
    <property type="component" value="Unassembled WGS sequence"/>
</dbReference>
<keyword evidence="4 9" id="KW-0812">Transmembrane</keyword>
<dbReference type="GO" id="GO:0043953">
    <property type="term" value="P:protein transport by the Tat complex"/>
    <property type="evidence" value="ECO:0007669"/>
    <property type="project" value="UniProtKB-UniRule"/>
</dbReference>
<organism evidence="10 11">
    <name type="scientific">Candidatus Daviesbacteria bacterium RIFCSPLOWO2_01_FULL_40_24</name>
    <dbReference type="NCBI Taxonomy" id="1797787"/>
    <lineage>
        <taxon>Bacteria</taxon>
        <taxon>Candidatus Daviesiibacteriota</taxon>
    </lineage>
</organism>
<evidence type="ECO:0000256" key="6">
    <source>
        <dbReference type="ARBA" id="ARBA00022989"/>
    </source>
</evidence>
<dbReference type="NCBIfam" id="TIGR01411">
    <property type="entry name" value="tatAE"/>
    <property type="match status" value="1"/>
</dbReference>
<evidence type="ECO:0000256" key="8">
    <source>
        <dbReference type="ARBA" id="ARBA00023136"/>
    </source>
</evidence>
<comment type="similarity">
    <text evidence="9">Belongs to the TatA/E family.</text>
</comment>
<name>A0A1F5MJI0_9BACT</name>
<dbReference type="GO" id="GO:0033281">
    <property type="term" value="C:TAT protein transport complex"/>
    <property type="evidence" value="ECO:0007669"/>
    <property type="project" value="UniProtKB-UniRule"/>
</dbReference>
<keyword evidence="7 9" id="KW-0811">Translocation</keyword>
<accession>A0A1F5MJI0</accession>
<dbReference type="GO" id="GO:0008320">
    <property type="term" value="F:protein transmembrane transporter activity"/>
    <property type="evidence" value="ECO:0007669"/>
    <property type="project" value="UniProtKB-UniRule"/>
</dbReference>
<evidence type="ECO:0000256" key="5">
    <source>
        <dbReference type="ARBA" id="ARBA00022927"/>
    </source>
</evidence>
<keyword evidence="3 9" id="KW-1003">Cell membrane</keyword>
<evidence type="ECO:0000256" key="2">
    <source>
        <dbReference type="ARBA" id="ARBA00022448"/>
    </source>
</evidence>
<evidence type="ECO:0000256" key="7">
    <source>
        <dbReference type="ARBA" id="ARBA00023010"/>
    </source>
</evidence>
<dbReference type="InterPro" id="IPR003369">
    <property type="entry name" value="TatA/B/E"/>
</dbReference>
<sequence>MVIEGGDLIMYGIGTTELVVVGVVLLVLFGGKKLPELARGMGSSIKEFRKAASEEA</sequence>
<evidence type="ECO:0000256" key="9">
    <source>
        <dbReference type="HAMAP-Rule" id="MF_00236"/>
    </source>
</evidence>
<dbReference type="AlphaFoldDB" id="A0A1F5MJI0"/>
<keyword evidence="5 9" id="KW-0653">Protein transport</keyword>
<feature type="transmembrane region" description="Helical" evidence="9">
    <location>
        <begin position="12"/>
        <end position="31"/>
    </location>
</feature>
<keyword evidence="2 9" id="KW-0813">Transport</keyword>
<dbReference type="InterPro" id="IPR006312">
    <property type="entry name" value="TatA/E"/>
</dbReference>
<dbReference type="Pfam" id="PF02416">
    <property type="entry name" value="TatA_B_E"/>
    <property type="match status" value="1"/>
</dbReference>
<evidence type="ECO:0000256" key="3">
    <source>
        <dbReference type="ARBA" id="ARBA00022475"/>
    </source>
</evidence>
<evidence type="ECO:0000313" key="11">
    <source>
        <dbReference type="Proteomes" id="UP000178017"/>
    </source>
</evidence>
<dbReference type="EMBL" id="MFDO01000017">
    <property type="protein sequence ID" value="OGE65505.1"/>
    <property type="molecule type" value="Genomic_DNA"/>
</dbReference>
<dbReference type="PANTHER" id="PTHR42982:SF1">
    <property type="entry name" value="SEC-INDEPENDENT PROTEIN TRANSLOCASE PROTEIN TATA"/>
    <property type="match status" value="1"/>
</dbReference>
<comment type="subcellular location">
    <subcellularLocation>
        <location evidence="1 9">Cell membrane</location>
        <topology evidence="1 9">Single-pass membrane protein</topology>
    </subcellularLocation>
</comment>
<dbReference type="PRINTS" id="PR01506">
    <property type="entry name" value="TATBPROTEIN"/>
</dbReference>
<keyword evidence="8 9" id="KW-0472">Membrane</keyword>
<reference evidence="10 11" key="1">
    <citation type="journal article" date="2016" name="Nat. Commun.">
        <title>Thousands of microbial genomes shed light on interconnected biogeochemical processes in an aquifer system.</title>
        <authorList>
            <person name="Anantharaman K."/>
            <person name="Brown C.T."/>
            <person name="Hug L.A."/>
            <person name="Sharon I."/>
            <person name="Castelle C.J."/>
            <person name="Probst A.J."/>
            <person name="Thomas B.C."/>
            <person name="Singh A."/>
            <person name="Wilkins M.J."/>
            <person name="Karaoz U."/>
            <person name="Brodie E.L."/>
            <person name="Williams K.H."/>
            <person name="Hubbard S.S."/>
            <person name="Banfield J.F."/>
        </authorList>
    </citation>
    <scope>NUCLEOTIDE SEQUENCE [LARGE SCALE GENOMIC DNA]</scope>
</reference>